<dbReference type="EMBL" id="CP079837">
    <property type="protein sequence ID" value="QXX23727.1"/>
    <property type="molecule type" value="Genomic_DNA"/>
</dbReference>
<sequence length="150" mass="17189">MGDGVISLQEKQQILDDIDGWLKTVYPYKNSSAYLCDPIDAIEPNFRIMAQRKKYDIYIRFGKTWISDNKKSIVIARIGFNQKRVGHGTNLLKLLVKIAELNNYQLIGIECVNKNSQAFALRFGFAEHTNDRNYVISTEKLSAILETLKT</sequence>
<reference evidence="1" key="1">
    <citation type="submission" date="2021-07" db="EMBL/GenBank/DDBJ databases">
        <title>Whole-Genome Sequences of non-enterica strains of Salmonella enterica isolated from poultry houses.</title>
        <authorList>
            <person name="Lamas A."/>
            <person name="Regal P."/>
            <person name="Miranda J.M."/>
            <person name="Vazquez B."/>
            <person name="Cepeda A."/>
            <person name="Franco C.M."/>
        </authorList>
    </citation>
    <scope>NUCLEOTIDE SEQUENCE</scope>
    <source>
        <strain evidence="1">LHICA_SA2</strain>
    </source>
</reference>
<dbReference type="GO" id="GO:0016740">
    <property type="term" value="F:transferase activity"/>
    <property type="evidence" value="ECO:0007669"/>
    <property type="project" value="UniProtKB-KW"/>
</dbReference>
<organism evidence="1">
    <name type="scientific">Salmonella enterica subsp. salamae</name>
    <dbReference type="NCBI Taxonomy" id="59202"/>
    <lineage>
        <taxon>Bacteria</taxon>
        <taxon>Pseudomonadati</taxon>
        <taxon>Pseudomonadota</taxon>
        <taxon>Gammaproteobacteria</taxon>
        <taxon>Enterobacterales</taxon>
        <taxon>Enterobacteriaceae</taxon>
        <taxon>Salmonella</taxon>
    </lineage>
</organism>
<keyword evidence="1" id="KW-0808">Transferase</keyword>
<protein>
    <submittedName>
        <fullName evidence="1">GNAT family N-acetyltransferase</fullName>
    </submittedName>
</protein>
<gene>
    <name evidence="1" type="ORF">JMJ84_13975</name>
</gene>
<evidence type="ECO:0000313" key="1">
    <source>
        <dbReference type="EMBL" id="QXX23727.1"/>
    </source>
</evidence>
<name>A0A8F7V153_SALER</name>
<proteinExistence type="predicted"/>
<dbReference type="AlphaFoldDB" id="A0A8F7V153"/>
<accession>A0A8F7V153</accession>